<proteinExistence type="predicted"/>
<evidence type="ECO:0000313" key="2">
    <source>
        <dbReference type="Proteomes" id="UP000887577"/>
    </source>
</evidence>
<reference evidence="3" key="1">
    <citation type="submission" date="2022-11" db="UniProtKB">
        <authorList>
            <consortium name="WormBaseParasite"/>
        </authorList>
    </citation>
    <scope>IDENTIFICATION</scope>
</reference>
<evidence type="ECO:0000259" key="1">
    <source>
        <dbReference type="Pfam" id="PF10551"/>
    </source>
</evidence>
<organism evidence="2 3">
    <name type="scientific">Panagrolaimus superbus</name>
    <dbReference type="NCBI Taxonomy" id="310955"/>
    <lineage>
        <taxon>Eukaryota</taxon>
        <taxon>Metazoa</taxon>
        <taxon>Ecdysozoa</taxon>
        <taxon>Nematoda</taxon>
        <taxon>Chromadorea</taxon>
        <taxon>Rhabditida</taxon>
        <taxon>Tylenchina</taxon>
        <taxon>Panagrolaimomorpha</taxon>
        <taxon>Panagrolaimoidea</taxon>
        <taxon>Panagrolaimidae</taxon>
        <taxon>Panagrolaimus</taxon>
    </lineage>
</organism>
<dbReference type="WBParaSite" id="PSU_v2.g5471.t1">
    <property type="protein sequence ID" value="PSU_v2.g5471.t1"/>
    <property type="gene ID" value="PSU_v2.g5471"/>
</dbReference>
<feature type="domain" description="MULE transposase" evidence="1">
    <location>
        <begin position="19"/>
        <end position="119"/>
    </location>
</feature>
<dbReference type="AlphaFoldDB" id="A0A914YY94"/>
<evidence type="ECO:0000313" key="3">
    <source>
        <dbReference type="WBParaSite" id="PSU_v2.g5471.t1"/>
    </source>
</evidence>
<dbReference type="Pfam" id="PF10551">
    <property type="entry name" value="MULE"/>
    <property type="match status" value="1"/>
</dbReference>
<sequence length="174" mass="20503">MLFLMEEKAKEILRKAKYWVFDGTFEKCPAPFKQVYTIVAVFPDLPERQKSFICGIVFASNKTQSTYEEIFQRLKEELDGDIGVTPKEFRFDHEMAAIQSARAEFPDAEILTCNFHYTRNLGDYARSSKCSVNLYADPGFQRWLRALMGSSHLPSEWQVFYFIFRLLFLYSFFF</sequence>
<protein>
    <submittedName>
        <fullName evidence="3">MULE transposase domain-containing protein</fullName>
    </submittedName>
</protein>
<name>A0A914YY94_9BILA</name>
<dbReference type="InterPro" id="IPR018289">
    <property type="entry name" value="MULE_transposase_dom"/>
</dbReference>
<accession>A0A914YY94</accession>
<keyword evidence="2" id="KW-1185">Reference proteome</keyword>
<dbReference type="Proteomes" id="UP000887577">
    <property type="component" value="Unplaced"/>
</dbReference>